<reference evidence="4" key="1">
    <citation type="submission" date="2010-12" db="EMBL/GenBank/DDBJ databases">
        <title>Complete sequence of Desulfovibrio aespoeensis Aspo-2.</title>
        <authorList>
            <consortium name="US DOE Joint Genome Institute"/>
            <person name="Lucas S."/>
            <person name="Copeland A."/>
            <person name="Lapidus A."/>
            <person name="Cheng J.-F."/>
            <person name="Goodwin L."/>
            <person name="Pitluck S."/>
            <person name="Chertkov O."/>
            <person name="Misra M."/>
            <person name="Detter J.C."/>
            <person name="Han C."/>
            <person name="Tapia R."/>
            <person name="Land M."/>
            <person name="Hauser L."/>
            <person name="Kyrpides N."/>
            <person name="Ivanova N."/>
            <person name="Ovchinnikova G."/>
            <person name="Pedersen K."/>
            <person name="Jagevall S."/>
            <person name="Hazen T."/>
            <person name="Woyke T."/>
        </authorList>
    </citation>
    <scope>NUCLEOTIDE SEQUENCE [LARGE SCALE GENOMIC DNA]</scope>
    <source>
        <strain evidence="4">ATCC 700646 / DSM 10631 / Aspo-2</strain>
    </source>
</reference>
<name>E6VZ83_PSEA9</name>
<evidence type="ECO:0000313" key="3">
    <source>
        <dbReference type="EMBL" id="ADU62859.1"/>
    </source>
</evidence>
<dbReference type="Proteomes" id="UP000002191">
    <property type="component" value="Chromosome"/>
</dbReference>
<dbReference type="eggNOG" id="ENOG50349KX">
    <property type="taxonomic scope" value="Bacteria"/>
</dbReference>
<gene>
    <name evidence="3" type="ordered locus">Daes_1847</name>
</gene>
<feature type="compositionally biased region" description="Polar residues" evidence="1">
    <location>
        <begin position="21"/>
        <end position="32"/>
    </location>
</feature>
<proteinExistence type="predicted"/>
<feature type="compositionally biased region" description="Basic and acidic residues" evidence="1">
    <location>
        <begin position="1"/>
        <end position="15"/>
    </location>
</feature>
<evidence type="ECO:0000313" key="4">
    <source>
        <dbReference type="Proteomes" id="UP000002191"/>
    </source>
</evidence>
<dbReference type="AlphaFoldDB" id="E6VZ83"/>
<reference evidence="3 4" key="2">
    <citation type="journal article" date="2014" name="Genome Announc.">
        <title>Complete Genome Sequence of the Subsurface, Mesophilic Sulfate-Reducing Bacterium Desulfovibrio aespoeensis Aspo-2.</title>
        <authorList>
            <person name="Pedersen K."/>
            <person name="Bengtsson A."/>
            <person name="Edlund J."/>
            <person name="Rabe L."/>
            <person name="Hazen T."/>
            <person name="Chakraborty R."/>
            <person name="Goodwin L."/>
            <person name="Shapiro N."/>
        </authorList>
    </citation>
    <scope>NUCLEOTIDE SEQUENCE [LARGE SCALE GENOMIC DNA]</scope>
    <source>
        <strain evidence="4">ATCC 700646 / DSM 10631 / Aspo-2</strain>
    </source>
</reference>
<organism evidence="3 4">
    <name type="scientific">Pseudodesulfovibrio aespoeensis (strain ATCC 700646 / DSM 10631 / Aspo-2)</name>
    <name type="common">Desulfovibrio aespoeensis</name>
    <dbReference type="NCBI Taxonomy" id="643562"/>
    <lineage>
        <taxon>Bacteria</taxon>
        <taxon>Pseudomonadati</taxon>
        <taxon>Thermodesulfobacteriota</taxon>
        <taxon>Desulfovibrionia</taxon>
        <taxon>Desulfovibrionales</taxon>
        <taxon>Desulfovibrionaceae</taxon>
    </lineage>
</organism>
<dbReference type="RefSeq" id="WP_013514774.1">
    <property type="nucleotide sequence ID" value="NC_014844.1"/>
</dbReference>
<keyword evidence="4" id="KW-1185">Reference proteome</keyword>
<accession>E6VZ83</accession>
<feature type="transmembrane region" description="Helical" evidence="2">
    <location>
        <begin position="43"/>
        <end position="62"/>
    </location>
</feature>
<protein>
    <submittedName>
        <fullName evidence="3">Uncharacterized protein</fullName>
    </submittedName>
</protein>
<feature type="region of interest" description="Disordered" evidence="1">
    <location>
        <begin position="1"/>
        <end position="34"/>
    </location>
</feature>
<dbReference type="HOGENOM" id="CLU_117544_0_0_7"/>
<keyword evidence="2" id="KW-0472">Membrane</keyword>
<sequence>MGSENGKIHKLETVRSEVPGSAQNAAHDQTSGAMEAQRDMSKVAMIVSLLAVLLLVIFFFGMNRNIAGLTDEVKSLGALREDVSSLDQRMVQLQADIPVRMKRMIAHDMVNEMAMKAAYLADVLDSEAQQDAMRSVLKELQAVRVELEQ</sequence>
<keyword evidence="2" id="KW-0812">Transmembrane</keyword>
<dbReference type="EMBL" id="CP002431">
    <property type="protein sequence ID" value="ADU62859.1"/>
    <property type="molecule type" value="Genomic_DNA"/>
</dbReference>
<evidence type="ECO:0000256" key="1">
    <source>
        <dbReference type="SAM" id="MobiDB-lite"/>
    </source>
</evidence>
<dbReference type="KEGG" id="das:Daes_1847"/>
<keyword evidence="2" id="KW-1133">Transmembrane helix</keyword>
<evidence type="ECO:0000256" key="2">
    <source>
        <dbReference type="SAM" id="Phobius"/>
    </source>
</evidence>
<dbReference type="OrthoDB" id="5459215at2"/>